<keyword evidence="4 7" id="KW-0274">FAD</keyword>
<dbReference type="InterPro" id="IPR036188">
    <property type="entry name" value="FAD/NAD-bd_sf"/>
</dbReference>
<dbReference type="AlphaFoldDB" id="A0AAW1BNN3"/>
<accession>A0AAW1BNN3</accession>
<dbReference type="FunFam" id="3.50.50.60:FF:000042">
    <property type="entry name" value="Dimethylaniline monooxygenase [N-oxide-forming]"/>
    <property type="match status" value="1"/>
</dbReference>
<keyword evidence="3 7" id="KW-0285">Flavoprotein</keyword>
<evidence type="ECO:0000256" key="2">
    <source>
        <dbReference type="ARBA" id="ARBA00009183"/>
    </source>
</evidence>
<evidence type="ECO:0000256" key="3">
    <source>
        <dbReference type="ARBA" id="ARBA00022630"/>
    </source>
</evidence>
<dbReference type="Pfam" id="PF00743">
    <property type="entry name" value="FMO-like"/>
    <property type="match status" value="1"/>
</dbReference>
<evidence type="ECO:0000256" key="1">
    <source>
        <dbReference type="ARBA" id="ARBA00005465"/>
    </source>
</evidence>
<protein>
    <recommendedName>
        <fullName evidence="7">Flavin-containing monooxygenase</fullName>
        <ecNumber evidence="7">1.-.-.-</ecNumber>
    </recommendedName>
</protein>
<comment type="caution">
    <text evidence="8">The sequence shown here is derived from an EMBL/GenBank/DDBJ whole genome shotgun (WGS) entry which is preliminary data.</text>
</comment>
<comment type="cofactor">
    <cofactor evidence="7">
        <name>FAD</name>
        <dbReference type="ChEBI" id="CHEBI:57692"/>
    </cofactor>
</comment>
<keyword evidence="9" id="KW-1185">Reference proteome</keyword>
<proteinExistence type="inferred from homology"/>
<dbReference type="GO" id="GO:0050660">
    <property type="term" value="F:flavin adenine dinucleotide binding"/>
    <property type="evidence" value="ECO:0007669"/>
    <property type="project" value="InterPro"/>
</dbReference>
<evidence type="ECO:0000256" key="5">
    <source>
        <dbReference type="ARBA" id="ARBA00023002"/>
    </source>
</evidence>
<gene>
    <name evidence="8" type="ORF">NXF25_008656</name>
</gene>
<keyword evidence="6" id="KW-0325">Glycoprotein</keyword>
<dbReference type="GO" id="GO:0050661">
    <property type="term" value="F:NADP binding"/>
    <property type="evidence" value="ECO:0007669"/>
    <property type="project" value="InterPro"/>
</dbReference>
<dbReference type="EMBL" id="JAOTOJ010000003">
    <property type="protein sequence ID" value="KAK9403829.1"/>
    <property type="molecule type" value="Genomic_DNA"/>
</dbReference>
<evidence type="ECO:0000313" key="9">
    <source>
        <dbReference type="Proteomes" id="UP001474421"/>
    </source>
</evidence>
<dbReference type="PANTHER" id="PTHR23023">
    <property type="entry name" value="DIMETHYLANILINE MONOOXYGENASE"/>
    <property type="match status" value="1"/>
</dbReference>
<dbReference type="Gene3D" id="3.50.50.60">
    <property type="entry name" value="FAD/NAD(P)-binding domain"/>
    <property type="match status" value="2"/>
</dbReference>
<reference evidence="8 9" key="1">
    <citation type="journal article" date="2024" name="Proc. Natl. Acad. Sci. U.S.A.">
        <title>The genetic regulatory architecture and epigenomic basis for age-related changes in rattlesnake venom.</title>
        <authorList>
            <person name="Hogan M.P."/>
            <person name="Holding M.L."/>
            <person name="Nystrom G.S."/>
            <person name="Colston T.J."/>
            <person name="Bartlett D.A."/>
            <person name="Mason A.J."/>
            <person name="Ellsworth S.A."/>
            <person name="Rautsaw R.M."/>
            <person name="Lawrence K.C."/>
            <person name="Strickland J.L."/>
            <person name="He B."/>
            <person name="Fraser P."/>
            <person name="Margres M.J."/>
            <person name="Gilbert D.M."/>
            <person name="Gibbs H.L."/>
            <person name="Parkinson C.L."/>
            <person name="Rokyta D.R."/>
        </authorList>
    </citation>
    <scope>NUCLEOTIDE SEQUENCE [LARGE SCALE GENOMIC DNA]</scope>
    <source>
        <strain evidence="8">DRR0105</strain>
    </source>
</reference>
<organism evidence="8 9">
    <name type="scientific">Crotalus adamanteus</name>
    <name type="common">Eastern diamondback rattlesnake</name>
    <dbReference type="NCBI Taxonomy" id="8729"/>
    <lineage>
        <taxon>Eukaryota</taxon>
        <taxon>Metazoa</taxon>
        <taxon>Chordata</taxon>
        <taxon>Craniata</taxon>
        <taxon>Vertebrata</taxon>
        <taxon>Euteleostomi</taxon>
        <taxon>Lepidosauria</taxon>
        <taxon>Squamata</taxon>
        <taxon>Bifurcata</taxon>
        <taxon>Unidentata</taxon>
        <taxon>Episquamata</taxon>
        <taxon>Toxicofera</taxon>
        <taxon>Serpentes</taxon>
        <taxon>Colubroidea</taxon>
        <taxon>Viperidae</taxon>
        <taxon>Crotalinae</taxon>
        <taxon>Crotalus</taxon>
    </lineage>
</organism>
<sequence>MSRAFANGSGVCRQFRAGAKLPGTRQAVASAVRMRGCWRGKSFEKFKGKIIHSWAYKNFEKYQDQRILIVGLGNSGVEIAIDLSHITKQVFLSTRTGAWVVNRVSDGGYPFDVVHFTRFKNLLFHKLPVVLINQWGEKKLNMKFNHENYGVKPQHRFLSKTPIIGDDLPNAIIAGRVVMKPHVKKFTERGATMPISELQVRWATRVFKGLNKLPSNNDMMADIAKKIQYNEKRHAASHNNFLIVHYIDYMDELASLLGVKPKLLSLLLTDPKLAWEIYFGPCSAAQFRLTGPGKWKGARNAILTQRERIIKATKTRPLQSSTNSKLSPNCCSSFSHQPVSLRLQSLWWLPPSVCQKQQDSTRSPSSCQPSAAPFVGPARRLLLTSPATAR</sequence>
<name>A0AAW1BNN3_CROAD</name>
<evidence type="ECO:0000313" key="8">
    <source>
        <dbReference type="EMBL" id="KAK9403829.1"/>
    </source>
</evidence>
<dbReference type="InterPro" id="IPR020946">
    <property type="entry name" value="Flavin_mOase-like"/>
</dbReference>
<dbReference type="InterPro" id="IPR050346">
    <property type="entry name" value="FMO-like"/>
</dbReference>
<dbReference type="EC" id="1.-.-.-" evidence="7"/>
<comment type="similarity">
    <text evidence="1">Belongs to the flavin monoamine oxidase family. FIG1 subfamily.</text>
</comment>
<comment type="similarity">
    <text evidence="2 7">Belongs to the FMO family.</text>
</comment>
<dbReference type="SUPFAM" id="SSF51905">
    <property type="entry name" value="FAD/NAD(P)-binding domain"/>
    <property type="match status" value="2"/>
</dbReference>
<evidence type="ECO:0000256" key="4">
    <source>
        <dbReference type="ARBA" id="ARBA00022827"/>
    </source>
</evidence>
<evidence type="ECO:0000256" key="7">
    <source>
        <dbReference type="RuleBase" id="RU361177"/>
    </source>
</evidence>
<dbReference type="Proteomes" id="UP001474421">
    <property type="component" value="Unassembled WGS sequence"/>
</dbReference>
<evidence type="ECO:0000256" key="6">
    <source>
        <dbReference type="ARBA" id="ARBA00023180"/>
    </source>
</evidence>
<keyword evidence="5 7" id="KW-0560">Oxidoreductase</keyword>
<keyword evidence="7 8" id="KW-0503">Monooxygenase</keyword>
<dbReference type="GO" id="GO:0004499">
    <property type="term" value="F:N,N-dimethylaniline monooxygenase activity"/>
    <property type="evidence" value="ECO:0007669"/>
    <property type="project" value="InterPro"/>
</dbReference>